<keyword evidence="2" id="KW-0732">Signal</keyword>
<organism evidence="4">
    <name type="scientific">Chaetomium thermophilum (strain DSM 1495 / CBS 144.50 / IMI 039719)</name>
    <name type="common">Thermochaetoides thermophila</name>
    <dbReference type="NCBI Taxonomy" id="759272"/>
    <lineage>
        <taxon>Eukaryota</taxon>
        <taxon>Fungi</taxon>
        <taxon>Dikarya</taxon>
        <taxon>Ascomycota</taxon>
        <taxon>Pezizomycotina</taxon>
        <taxon>Sordariomycetes</taxon>
        <taxon>Sordariomycetidae</taxon>
        <taxon>Sordariales</taxon>
        <taxon>Chaetomiaceae</taxon>
        <taxon>Thermochaetoides</taxon>
    </lineage>
</organism>
<dbReference type="PANTHER" id="PTHR34618:SF4">
    <property type="entry name" value="CAS1"/>
    <property type="match status" value="1"/>
</dbReference>
<proteinExistence type="predicted"/>
<keyword evidence="4" id="KW-1185">Reference proteome</keyword>
<feature type="chain" id="PRO_5003408864" evidence="2">
    <location>
        <begin position="26"/>
        <end position="224"/>
    </location>
</feature>
<gene>
    <name evidence="3" type="ORF">CTHT_0033820</name>
</gene>
<accession>G0S5W1</accession>
<reference evidence="3 4" key="1">
    <citation type="journal article" date="2011" name="Cell">
        <title>Insight into structure and assembly of the nuclear pore complex by utilizing the genome of a eukaryotic thermophile.</title>
        <authorList>
            <person name="Amlacher S."/>
            <person name="Sarges P."/>
            <person name="Flemming D."/>
            <person name="van Noort V."/>
            <person name="Kunze R."/>
            <person name="Devos D.P."/>
            <person name="Arumugam M."/>
            <person name="Bork P."/>
            <person name="Hurt E."/>
        </authorList>
    </citation>
    <scope>NUCLEOTIDE SEQUENCE [LARGE SCALE GENOMIC DNA]</scope>
    <source>
        <strain evidence="4">DSM 1495 / CBS 144.50 / IMI 039719</strain>
    </source>
</reference>
<feature type="signal peptide" evidence="2">
    <location>
        <begin position="1"/>
        <end position="25"/>
    </location>
</feature>
<dbReference type="PANTHER" id="PTHR34618">
    <property type="entry name" value="SURFACE PROTEIN MAS1, PUTATIVE-RELATED"/>
    <property type="match status" value="1"/>
</dbReference>
<dbReference type="KEGG" id="cthr:CTHT_0033820"/>
<dbReference type="RefSeq" id="XP_006693819.1">
    <property type="nucleotide sequence ID" value="XM_006693756.1"/>
</dbReference>
<dbReference type="AlphaFoldDB" id="G0S5W1"/>
<dbReference type="HOGENOM" id="CLU_047729_5_3_1"/>
<evidence type="ECO:0000313" key="4">
    <source>
        <dbReference type="Proteomes" id="UP000008066"/>
    </source>
</evidence>
<protein>
    <submittedName>
        <fullName evidence="3">Uncharacterized protein</fullName>
    </submittedName>
</protein>
<dbReference type="eggNOG" id="ENOG502QUBE">
    <property type="taxonomic scope" value="Eukaryota"/>
</dbReference>
<dbReference type="OrthoDB" id="5418436at2759"/>
<evidence type="ECO:0000313" key="3">
    <source>
        <dbReference type="EMBL" id="EGS21523.1"/>
    </source>
</evidence>
<dbReference type="OMA" id="VQMAQTN"/>
<evidence type="ECO:0000256" key="1">
    <source>
        <dbReference type="SAM" id="MobiDB-lite"/>
    </source>
</evidence>
<dbReference type="Pfam" id="PF11327">
    <property type="entry name" value="Egh16-like"/>
    <property type="match status" value="1"/>
</dbReference>
<feature type="region of interest" description="Disordered" evidence="1">
    <location>
        <begin position="42"/>
        <end position="62"/>
    </location>
</feature>
<name>G0S5W1_CHATD</name>
<dbReference type="InterPro" id="IPR021476">
    <property type="entry name" value="Egh16-like"/>
</dbReference>
<dbReference type="GeneID" id="18257420"/>
<sequence length="224" mass="23448">MATVRTLLSAFLLFLSSTTTTFVNAHGAIIAAVGDAGGRGSALGIDPTTPRDGTRRNPFQRDTTRFRGSSAATLGETLQGGDNQLESGTQAILAQNGGTLPQVTPGGELRMTLHQVNGDGGGPYQCMINSDGTATTWEPLTVTQNVPGRRGNNRDGRMTDFPLTVSIPTTQTCTGSAAGQDNLCLVRCQNPARAGPFGGVVPVQLVSGEQARKRTLKIGRRLPQ</sequence>
<evidence type="ECO:0000256" key="2">
    <source>
        <dbReference type="SAM" id="SignalP"/>
    </source>
</evidence>
<dbReference type="Proteomes" id="UP000008066">
    <property type="component" value="Unassembled WGS sequence"/>
</dbReference>
<dbReference type="EMBL" id="GL988041">
    <property type="protein sequence ID" value="EGS21523.1"/>
    <property type="molecule type" value="Genomic_DNA"/>
</dbReference>